<comment type="caution">
    <text evidence="2">The sequence shown here is derived from an EMBL/GenBank/DDBJ whole genome shotgun (WGS) entry which is preliminary data.</text>
</comment>
<proteinExistence type="predicted"/>
<organism evidence="2 3">
    <name type="scientific">Nelumbo nucifera</name>
    <name type="common">Sacred lotus</name>
    <dbReference type="NCBI Taxonomy" id="4432"/>
    <lineage>
        <taxon>Eukaryota</taxon>
        <taxon>Viridiplantae</taxon>
        <taxon>Streptophyta</taxon>
        <taxon>Embryophyta</taxon>
        <taxon>Tracheophyta</taxon>
        <taxon>Spermatophyta</taxon>
        <taxon>Magnoliopsida</taxon>
        <taxon>Proteales</taxon>
        <taxon>Nelumbonaceae</taxon>
        <taxon>Nelumbo</taxon>
    </lineage>
</organism>
<feature type="region of interest" description="Disordered" evidence="1">
    <location>
        <begin position="1"/>
        <end position="42"/>
    </location>
</feature>
<protein>
    <submittedName>
        <fullName evidence="2">Uncharacterized protein</fullName>
    </submittedName>
</protein>
<dbReference type="AlphaFoldDB" id="A0A822YW12"/>
<dbReference type="EMBL" id="DUZY01000004">
    <property type="protein sequence ID" value="DAD36872.1"/>
    <property type="molecule type" value="Genomic_DNA"/>
</dbReference>
<evidence type="ECO:0000313" key="3">
    <source>
        <dbReference type="Proteomes" id="UP000607653"/>
    </source>
</evidence>
<accession>A0A822YW12</accession>
<evidence type="ECO:0000313" key="2">
    <source>
        <dbReference type="EMBL" id="DAD36872.1"/>
    </source>
</evidence>
<evidence type="ECO:0000256" key="1">
    <source>
        <dbReference type="SAM" id="MobiDB-lite"/>
    </source>
</evidence>
<reference evidence="2 3" key="1">
    <citation type="journal article" date="2020" name="Mol. Biol. Evol.">
        <title>Distinct Expression and Methylation Patterns for Genes with Different Fates following a Single Whole-Genome Duplication in Flowering Plants.</title>
        <authorList>
            <person name="Shi T."/>
            <person name="Rahmani R.S."/>
            <person name="Gugger P.F."/>
            <person name="Wang M."/>
            <person name="Li H."/>
            <person name="Zhang Y."/>
            <person name="Li Z."/>
            <person name="Wang Q."/>
            <person name="Van de Peer Y."/>
            <person name="Marchal K."/>
            <person name="Chen J."/>
        </authorList>
    </citation>
    <scope>NUCLEOTIDE SEQUENCE [LARGE SCALE GENOMIC DNA]</scope>
    <source>
        <tissue evidence="2">Leaf</tissue>
    </source>
</reference>
<dbReference type="Proteomes" id="UP000607653">
    <property type="component" value="Unassembled WGS sequence"/>
</dbReference>
<sequence>MLTCQHEFDEPDSMTGDSRTNKGPLEVSMSSDHLHGRQPLNP</sequence>
<name>A0A822YW12_NELNU</name>
<gene>
    <name evidence="2" type="ORF">HUJ06_007513</name>
</gene>
<keyword evidence="3" id="KW-1185">Reference proteome</keyword>